<reference evidence="1 3" key="1">
    <citation type="submission" date="2016-09" db="EMBL/GenBank/DDBJ databases">
        <title>Streptomyces platensis DSM40041, a candidate organism with high potential of specific P450 cytochromes.</title>
        <authorList>
            <person name="Grumaz C."/>
            <person name="Vainshtein Y."/>
            <person name="Kirstahler P."/>
            <person name="Sohn K."/>
        </authorList>
    </citation>
    <scope>NUCLEOTIDE SEQUENCE [LARGE SCALE GENOMIC DNA]</scope>
    <source>
        <strain evidence="1 3">DSM 40041</strain>
    </source>
</reference>
<dbReference type="Proteomes" id="UP000325458">
    <property type="component" value="Chromosome"/>
</dbReference>
<reference evidence="2 4" key="2">
    <citation type="submission" date="2017-09" db="EMBL/GenBank/DDBJ databases">
        <authorList>
            <person name="Lee N."/>
            <person name="Cho B.-K."/>
        </authorList>
    </citation>
    <scope>NUCLEOTIDE SEQUENCE [LARGE SCALE GENOMIC DNA]</scope>
    <source>
        <strain evidence="2 4">ATCC 23948</strain>
    </source>
</reference>
<name>A0AAE6NLL7_STRPT</name>
<protein>
    <submittedName>
        <fullName evidence="2">Uncharacterized protein</fullName>
    </submittedName>
</protein>
<sequence>MSEPIVLTRTILPVQGWWRDVEPAPTSLPPGYVAARRPVVAGPDGDELRVRAWLRHRIGGLG</sequence>
<evidence type="ECO:0000313" key="4">
    <source>
        <dbReference type="Proteomes" id="UP000325458"/>
    </source>
</evidence>
<proteinExistence type="predicted"/>
<gene>
    <name evidence="1" type="ORF">BG653_02794</name>
    <name evidence="2" type="ORF">CP981_20260</name>
</gene>
<dbReference type="RefSeq" id="WP_143658867.1">
    <property type="nucleotide sequence ID" value="NZ_BAABSS010000053.1"/>
</dbReference>
<evidence type="ECO:0000313" key="1">
    <source>
        <dbReference type="EMBL" id="OSY45769.1"/>
    </source>
</evidence>
<keyword evidence="3" id="KW-1185">Reference proteome</keyword>
<dbReference type="GeneID" id="90925618"/>
<dbReference type="EMBL" id="CP023691">
    <property type="protein sequence ID" value="QEV53676.1"/>
    <property type="molecule type" value="Genomic_DNA"/>
</dbReference>
<evidence type="ECO:0000313" key="3">
    <source>
        <dbReference type="Proteomes" id="UP000194225"/>
    </source>
</evidence>
<dbReference type="EMBL" id="MIGA01000015">
    <property type="protein sequence ID" value="OSY45769.1"/>
    <property type="molecule type" value="Genomic_DNA"/>
</dbReference>
<accession>A0AAE6NLL7</accession>
<evidence type="ECO:0000313" key="2">
    <source>
        <dbReference type="EMBL" id="QEV53676.1"/>
    </source>
</evidence>
<dbReference type="Proteomes" id="UP000194225">
    <property type="component" value="Unassembled WGS sequence"/>
</dbReference>
<dbReference type="AlphaFoldDB" id="A0AAE6NLL7"/>
<dbReference type="KEGG" id="spla:CP981_20260"/>
<organism evidence="2 4">
    <name type="scientific">Streptomyces platensis</name>
    <dbReference type="NCBI Taxonomy" id="58346"/>
    <lineage>
        <taxon>Bacteria</taxon>
        <taxon>Bacillati</taxon>
        <taxon>Actinomycetota</taxon>
        <taxon>Actinomycetes</taxon>
        <taxon>Kitasatosporales</taxon>
        <taxon>Streptomycetaceae</taxon>
        <taxon>Streptomyces</taxon>
    </lineage>
</organism>